<feature type="coiled-coil region" evidence="12">
    <location>
        <begin position="279"/>
        <end position="317"/>
    </location>
</feature>
<evidence type="ECO:0000256" key="7">
    <source>
        <dbReference type="ARBA" id="ARBA00023069"/>
    </source>
</evidence>
<comment type="caution">
    <text evidence="13">The sequence shown here is derived from an EMBL/GenBank/DDBJ whole genome shotgun (WGS) entry which is preliminary data.</text>
</comment>
<evidence type="ECO:0000313" key="14">
    <source>
        <dbReference type="Proteomes" id="UP001626550"/>
    </source>
</evidence>
<evidence type="ECO:0000256" key="12">
    <source>
        <dbReference type="SAM" id="Coils"/>
    </source>
</evidence>
<keyword evidence="7" id="KW-0969">Cilium</keyword>
<dbReference type="InterPro" id="IPR050576">
    <property type="entry name" value="Cilia_flagella_integrity"/>
</dbReference>
<evidence type="ECO:0000256" key="1">
    <source>
        <dbReference type="ARBA" id="ARBA00004611"/>
    </source>
</evidence>
<evidence type="ECO:0000256" key="10">
    <source>
        <dbReference type="ARBA" id="ARBA00038378"/>
    </source>
</evidence>
<dbReference type="PANTHER" id="PTHR45973">
    <property type="entry name" value="PROTEIN PHOSPHATASE 1 REGULATORY SUBUNIT SDS22-RELATED"/>
    <property type="match status" value="1"/>
</dbReference>
<evidence type="ECO:0000256" key="8">
    <source>
        <dbReference type="ARBA" id="ARBA00023212"/>
    </source>
</evidence>
<dbReference type="PROSITE" id="PS51450">
    <property type="entry name" value="LRR"/>
    <property type="match status" value="3"/>
</dbReference>
<evidence type="ECO:0000256" key="11">
    <source>
        <dbReference type="ARBA" id="ARBA00040950"/>
    </source>
</evidence>
<proteinExistence type="inferred from homology"/>
<dbReference type="InterPro" id="IPR001611">
    <property type="entry name" value="Leu-rich_rpt"/>
</dbReference>
<comment type="similarity">
    <text evidence="10">Belongs to the DRC3 family.</text>
</comment>
<keyword evidence="2" id="KW-0963">Cytoplasm</keyword>
<keyword evidence="8" id="KW-0206">Cytoskeleton</keyword>
<gene>
    <name evidence="13" type="primary">LRRC48_1</name>
    <name evidence="13" type="ORF">Ciccas_004198</name>
</gene>
<evidence type="ECO:0000256" key="2">
    <source>
        <dbReference type="ARBA" id="ARBA00022490"/>
    </source>
</evidence>
<accession>A0ABD2QC87</accession>
<dbReference type="EMBL" id="JBJKFK010000422">
    <property type="protein sequence ID" value="KAL3317144.1"/>
    <property type="molecule type" value="Genomic_DNA"/>
</dbReference>
<keyword evidence="6 12" id="KW-0175">Coiled coil</keyword>
<sequence>MDIKFQITAPTVIDDELIQRCCIKDQLDLSFKNIVVIGHLDQYSNLTKLRLDNNFIERIQRLDRLCNLRILNLSFNRIKVIDNLDHMQQLIDLNLFHNEIKSLLPLKTLKSLRFVSLGCNCLEDFQELEQFFLHSPPQLNYLTLTGNPMAKDPTYRDQVITCLSNLHYLDNRYITREEREKAVAARGMHLAIEKAIVTKKELQERDRELEQEKQFRLRLVDAGVDGFVPDKLYSDLMAKVKQIVPQVGNYHFMQENNEQLRLLCDTVSLSLSELGLELLKNWELELEQFQNAFDQALNRAQKNSVKQMKKYMKLRKKQEKLHSRQSEEIPENSITKIAFTSLFSSLMLIEDTLDESILDVFPDFEQSLKELIGHQLKVILPVIVNLRDELAKYYTILLDNLSRYYQTLTNPMDKNFIQELGLTSGERENFVNLVQDVQHFVTEVVDNMESGYRKMMQQKYDKLHDHWEKLIRRRHFDRLNEIRIYLLREQTLIPGFANIVC</sequence>
<keyword evidence="14" id="KW-1185">Reference proteome</keyword>
<evidence type="ECO:0000256" key="5">
    <source>
        <dbReference type="ARBA" id="ARBA00022846"/>
    </source>
</evidence>
<evidence type="ECO:0000256" key="9">
    <source>
        <dbReference type="ARBA" id="ARBA00023273"/>
    </source>
</evidence>
<keyword evidence="4" id="KW-0677">Repeat</keyword>
<dbReference type="Gene3D" id="3.80.10.10">
    <property type="entry name" value="Ribonuclease Inhibitor"/>
    <property type="match status" value="1"/>
</dbReference>
<keyword evidence="9" id="KW-0966">Cell projection</keyword>
<keyword evidence="3" id="KW-0433">Leucine-rich repeat</keyword>
<dbReference type="PANTHER" id="PTHR45973:SF12">
    <property type="entry name" value="DYNEIN REGULATORY COMPLEX SUBUNIT 3"/>
    <property type="match status" value="1"/>
</dbReference>
<dbReference type="InterPro" id="IPR032675">
    <property type="entry name" value="LRR_dom_sf"/>
</dbReference>
<evidence type="ECO:0000313" key="13">
    <source>
        <dbReference type="EMBL" id="KAL3317144.1"/>
    </source>
</evidence>
<dbReference type="AlphaFoldDB" id="A0ABD2QC87"/>
<dbReference type="Pfam" id="PF14580">
    <property type="entry name" value="LRR_9"/>
    <property type="match status" value="1"/>
</dbReference>
<evidence type="ECO:0000256" key="3">
    <source>
        <dbReference type="ARBA" id="ARBA00022614"/>
    </source>
</evidence>
<evidence type="ECO:0000256" key="6">
    <source>
        <dbReference type="ARBA" id="ARBA00023054"/>
    </source>
</evidence>
<evidence type="ECO:0000256" key="4">
    <source>
        <dbReference type="ARBA" id="ARBA00022737"/>
    </source>
</evidence>
<reference evidence="13 14" key="1">
    <citation type="submission" date="2024-11" db="EMBL/GenBank/DDBJ databases">
        <title>Adaptive evolution of stress response genes in parasites aligns with host niche diversity.</title>
        <authorList>
            <person name="Hahn C."/>
            <person name="Resl P."/>
        </authorList>
    </citation>
    <scope>NUCLEOTIDE SEQUENCE [LARGE SCALE GENOMIC DNA]</scope>
    <source>
        <strain evidence="13">EGGRZ-B1_66</strain>
        <tissue evidence="13">Body</tissue>
    </source>
</reference>
<comment type="subcellular location">
    <subcellularLocation>
        <location evidence="1">Cytoplasm</location>
        <location evidence="1">Cytoskeleton</location>
        <location evidence="1">Flagellum axoneme</location>
    </subcellularLocation>
</comment>
<name>A0ABD2QC87_9PLAT</name>
<organism evidence="13 14">
    <name type="scientific">Cichlidogyrus casuarinus</name>
    <dbReference type="NCBI Taxonomy" id="1844966"/>
    <lineage>
        <taxon>Eukaryota</taxon>
        <taxon>Metazoa</taxon>
        <taxon>Spiralia</taxon>
        <taxon>Lophotrochozoa</taxon>
        <taxon>Platyhelminthes</taxon>
        <taxon>Monogenea</taxon>
        <taxon>Monopisthocotylea</taxon>
        <taxon>Dactylogyridea</taxon>
        <taxon>Ancyrocephalidae</taxon>
        <taxon>Cichlidogyrus</taxon>
    </lineage>
</organism>
<dbReference type="SUPFAM" id="SSF52075">
    <property type="entry name" value="Outer arm dynein light chain 1"/>
    <property type="match status" value="1"/>
</dbReference>
<keyword evidence="5" id="KW-0282">Flagellum</keyword>
<dbReference type="Proteomes" id="UP001626550">
    <property type="component" value="Unassembled WGS sequence"/>
</dbReference>
<protein>
    <recommendedName>
        <fullName evidence="11">Dynein regulatory complex subunit 3</fullName>
    </recommendedName>
</protein>